<dbReference type="PROSITE" id="PS50142">
    <property type="entry name" value="RNASE_3_2"/>
    <property type="match status" value="1"/>
</dbReference>
<comment type="similarity">
    <text evidence="3">Belongs to the ribonuclease III family.</text>
</comment>
<dbReference type="HAMAP" id="MF_00104">
    <property type="entry name" value="RNase_III"/>
    <property type="match status" value="1"/>
</dbReference>
<dbReference type="GO" id="GO:0006364">
    <property type="term" value="P:rRNA processing"/>
    <property type="evidence" value="ECO:0007669"/>
    <property type="project" value="UniProtKB-UniRule"/>
</dbReference>
<dbReference type="PANTHER" id="PTHR11207">
    <property type="entry name" value="RIBONUCLEASE III"/>
    <property type="match status" value="1"/>
</dbReference>
<dbReference type="GO" id="GO:0005737">
    <property type="term" value="C:cytoplasm"/>
    <property type="evidence" value="ECO:0007669"/>
    <property type="project" value="UniProtKB-SubCell"/>
</dbReference>
<dbReference type="GO" id="GO:0042802">
    <property type="term" value="F:identical protein binding"/>
    <property type="evidence" value="ECO:0007669"/>
    <property type="project" value="UniProtKB-ARBA"/>
</dbReference>
<keyword evidence="13 15" id="KW-0460">Magnesium</keyword>
<gene>
    <name evidence="15" type="primary">rnc</name>
    <name evidence="18" type="ORF">HMPREF2130_05850</name>
</gene>
<dbReference type="RefSeq" id="WP_036558995.1">
    <property type="nucleotide sequence ID" value="NZ_JRNI01000021.1"/>
</dbReference>
<dbReference type="FunFam" id="3.30.160.20:FF:000003">
    <property type="entry name" value="Ribonuclease 3"/>
    <property type="match status" value="1"/>
</dbReference>
<evidence type="ECO:0000256" key="6">
    <source>
        <dbReference type="ARBA" id="ARBA00022552"/>
    </source>
</evidence>
<keyword evidence="19" id="KW-1185">Reference proteome</keyword>
<dbReference type="NCBIfam" id="TIGR02191">
    <property type="entry name" value="RNaseIII"/>
    <property type="match status" value="1"/>
</dbReference>
<evidence type="ECO:0000256" key="13">
    <source>
        <dbReference type="ARBA" id="ARBA00022842"/>
    </source>
</evidence>
<dbReference type="InterPro" id="IPR011907">
    <property type="entry name" value="RNase_III"/>
</dbReference>
<dbReference type="EC" id="3.1.26.3" evidence="15"/>
<evidence type="ECO:0000256" key="4">
    <source>
        <dbReference type="ARBA" id="ARBA00011738"/>
    </source>
</evidence>
<protein>
    <recommendedName>
        <fullName evidence="15">Ribonuclease 3</fullName>
        <ecNumber evidence="15">3.1.26.3</ecNumber>
    </recommendedName>
    <alternativeName>
        <fullName evidence="15">Ribonuclease III</fullName>
        <shortName evidence="15">RNase III</shortName>
    </alternativeName>
</protein>
<evidence type="ECO:0000256" key="15">
    <source>
        <dbReference type="HAMAP-Rule" id="MF_00104"/>
    </source>
</evidence>
<keyword evidence="8 15" id="KW-0819">tRNA processing</keyword>
<comment type="function">
    <text evidence="15">Digests double-stranded RNA. Involved in the processing of primary rRNA transcript to yield the immediate precursors to the large and small rRNAs (23S and 16S). Processes some mRNAs, and tRNAs when they are encoded in the rRNA operon. Processes pre-crRNA and tracrRNA of type II CRISPR loci if present in the organism.</text>
</comment>
<dbReference type="InterPro" id="IPR000999">
    <property type="entry name" value="RNase_III_dom"/>
</dbReference>
<evidence type="ECO:0000256" key="8">
    <source>
        <dbReference type="ARBA" id="ARBA00022694"/>
    </source>
</evidence>
<evidence type="ECO:0000256" key="9">
    <source>
        <dbReference type="ARBA" id="ARBA00022722"/>
    </source>
</evidence>
<dbReference type="GO" id="GO:0006397">
    <property type="term" value="P:mRNA processing"/>
    <property type="evidence" value="ECO:0007669"/>
    <property type="project" value="UniProtKB-UniRule"/>
</dbReference>
<dbReference type="EMBL" id="JRNI01000021">
    <property type="protein sequence ID" value="KGF30658.1"/>
    <property type="molecule type" value="Genomic_DNA"/>
</dbReference>
<evidence type="ECO:0000256" key="5">
    <source>
        <dbReference type="ARBA" id="ARBA00022490"/>
    </source>
</evidence>
<comment type="subunit">
    <text evidence="4 15">Homodimer.</text>
</comment>
<name>A0A095Z7K1_9BURK</name>
<comment type="catalytic activity">
    <reaction evidence="1 15">
        <text>Endonucleolytic cleavage to 5'-phosphomonoester.</text>
        <dbReference type="EC" id="3.1.26.3"/>
    </reaction>
</comment>
<evidence type="ECO:0000256" key="2">
    <source>
        <dbReference type="ARBA" id="ARBA00004496"/>
    </source>
</evidence>
<dbReference type="OrthoDB" id="9805026at2"/>
<evidence type="ECO:0000313" key="18">
    <source>
        <dbReference type="EMBL" id="KGF30658.1"/>
    </source>
</evidence>
<dbReference type="InterPro" id="IPR014720">
    <property type="entry name" value="dsRBD_dom"/>
</dbReference>
<dbReference type="GO" id="GO:0003725">
    <property type="term" value="F:double-stranded RNA binding"/>
    <property type="evidence" value="ECO:0007669"/>
    <property type="project" value="TreeGrafter"/>
</dbReference>
<dbReference type="InterPro" id="IPR036389">
    <property type="entry name" value="RNase_III_sf"/>
</dbReference>
<dbReference type="CDD" id="cd00593">
    <property type="entry name" value="RIBOc"/>
    <property type="match status" value="1"/>
</dbReference>
<dbReference type="AlphaFoldDB" id="A0A095Z7K1"/>
<feature type="active site" evidence="15">
    <location>
        <position position="114"/>
    </location>
</feature>
<dbReference type="Proteomes" id="UP000029629">
    <property type="component" value="Unassembled WGS sequence"/>
</dbReference>
<comment type="caution">
    <text evidence="18">The sequence shown here is derived from an EMBL/GenBank/DDBJ whole genome shotgun (WGS) entry which is preliminary data.</text>
</comment>
<evidence type="ECO:0000256" key="10">
    <source>
        <dbReference type="ARBA" id="ARBA00022723"/>
    </source>
</evidence>
<dbReference type="CDD" id="cd10845">
    <property type="entry name" value="DSRM_RNAse_III_family"/>
    <property type="match status" value="1"/>
</dbReference>
<dbReference type="PANTHER" id="PTHR11207:SF0">
    <property type="entry name" value="RIBONUCLEASE 3"/>
    <property type="match status" value="1"/>
</dbReference>
<evidence type="ECO:0000256" key="12">
    <source>
        <dbReference type="ARBA" id="ARBA00022801"/>
    </source>
</evidence>
<feature type="binding site" evidence="15">
    <location>
        <position position="114"/>
    </location>
    <ligand>
        <name>Mg(2+)</name>
        <dbReference type="ChEBI" id="CHEBI:18420"/>
    </ligand>
</feature>
<keyword evidence="12 15" id="KW-0378">Hydrolase</keyword>
<dbReference type="Pfam" id="PF00035">
    <property type="entry name" value="dsrm"/>
    <property type="match status" value="1"/>
</dbReference>
<evidence type="ECO:0000259" key="17">
    <source>
        <dbReference type="PROSITE" id="PS50142"/>
    </source>
</evidence>
<feature type="binding site" evidence="15">
    <location>
        <position position="38"/>
    </location>
    <ligand>
        <name>Mg(2+)</name>
        <dbReference type="ChEBI" id="CHEBI:18420"/>
    </ligand>
</feature>
<keyword evidence="10 15" id="KW-0479">Metal-binding</keyword>
<dbReference type="SMART" id="SM00535">
    <property type="entry name" value="RIBOc"/>
    <property type="match status" value="1"/>
</dbReference>
<keyword evidence="5 15" id="KW-0963">Cytoplasm</keyword>
<dbReference type="PROSITE" id="PS50137">
    <property type="entry name" value="DS_RBD"/>
    <property type="match status" value="1"/>
</dbReference>
<accession>A0A095Z7K1</accession>
<proteinExistence type="inferred from homology"/>
<sequence>MNLRQLQDKLNYQFTNEALLIRALTHRSHGQSNNERLEFLGDSILNFTIASILFDGLKKEDEGDLSRIRASLVNQQTLAELSGTLGLSEVLRLGEGELKSGGFRRPSILADALEAVFGAIYLDADIQTAQAVIARLYKPLIERVDFKTAGKDNKTLLQELLQSKRLALPRYVVVDTRGAAHDQEFVVECRIEDLGIVTEASGHSRRQAEQSAAALALVQLQPILSQPHFNKVKYLERQAMQLSLPVATEQEPSNEHK</sequence>
<dbReference type="GO" id="GO:0008033">
    <property type="term" value="P:tRNA processing"/>
    <property type="evidence" value="ECO:0007669"/>
    <property type="project" value="UniProtKB-KW"/>
</dbReference>
<evidence type="ECO:0000256" key="7">
    <source>
        <dbReference type="ARBA" id="ARBA00022664"/>
    </source>
</evidence>
<dbReference type="eggNOG" id="COG0571">
    <property type="taxonomic scope" value="Bacteria"/>
</dbReference>
<dbReference type="GO" id="GO:0010468">
    <property type="term" value="P:regulation of gene expression"/>
    <property type="evidence" value="ECO:0007669"/>
    <property type="project" value="TreeGrafter"/>
</dbReference>
<comment type="subcellular location">
    <subcellularLocation>
        <location evidence="2 15">Cytoplasm</location>
    </subcellularLocation>
</comment>
<evidence type="ECO:0000259" key="16">
    <source>
        <dbReference type="PROSITE" id="PS50137"/>
    </source>
</evidence>
<dbReference type="PROSITE" id="PS00517">
    <property type="entry name" value="RNASE_3_1"/>
    <property type="match status" value="1"/>
</dbReference>
<evidence type="ECO:0000256" key="1">
    <source>
        <dbReference type="ARBA" id="ARBA00000109"/>
    </source>
</evidence>
<keyword evidence="15" id="KW-0699">rRNA-binding</keyword>
<dbReference type="GO" id="GO:0019843">
    <property type="term" value="F:rRNA binding"/>
    <property type="evidence" value="ECO:0007669"/>
    <property type="project" value="UniProtKB-KW"/>
</dbReference>
<dbReference type="Gene3D" id="3.30.160.20">
    <property type="match status" value="1"/>
</dbReference>
<dbReference type="SUPFAM" id="SSF69065">
    <property type="entry name" value="RNase III domain-like"/>
    <property type="match status" value="1"/>
</dbReference>
<evidence type="ECO:0000256" key="14">
    <source>
        <dbReference type="ARBA" id="ARBA00022884"/>
    </source>
</evidence>
<dbReference type="Pfam" id="PF14622">
    <property type="entry name" value="Ribonucleas_3_3"/>
    <property type="match status" value="1"/>
</dbReference>
<feature type="binding site" evidence="15">
    <location>
        <position position="111"/>
    </location>
    <ligand>
        <name>Mg(2+)</name>
        <dbReference type="ChEBI" id="CHEBI:18420"/>
    </ligand>
</feature>
<dbReference type="SMART" id="SM00358">
    <property type="entry name" value="DSRM"/>
    <property type="match status" value="1"/>
</dbReference>
<dbReference type="GO" id="GO:0046872">
    <property type="term" value="F:metal ion binding"/>
    <property type="evidence" value="ECO:0007669"/>
    <property type="project" value="UniProtKB-KW"/>
</dbReference>
<dbReference type="FunFam" id="1.10.1520.10:FF:000001">
    <property type="entry name" value="Ribonuclease 3"/>
    <property type="match status" value="1"/>
</dbReference>
<organism evidence="18 19">
    <name type="scientific">Oligella urethralis DNF00040</name>
    <dbReference type="NCBI Taxonomy" id="1401065"/>
    <lineage>
        <taxon>Bacteria</taxon>
        <taxon>Pseudomonadati</taxon>
        <taxon>Pseudomonadota</taxon>
        <taxon>Betaproteobacteria</taxon>
        <taxon>Burkholderiales</taxon>
        <taxon>Alcaligenaceae</taxon>
        <taxon>Oligella</taxon>
    </lineage>
</organism>
<comment type="cofactor">
    <cofactor evidence="15">
        <name>Mg(2+)</name>
        <dbReference type="ChEBI" id="CHEBI:18420"/>
    </cofactor>
</comment>
<dbReference type="Gene3D" id="1.10.1520.10">
    <property type="entry name" value="Ribonuclease III domain"/>
    <property type="match status" value="1"/>
</dbReference>
<keyword evidence="14 15" id="KW-0694">RNA-binding</keyword>
<evidence type="ECO:0000256" key="3">
    <source>
        <dbReference type="ARBA" id="ARBA00010183"/>
    </source>
</evidence>
<evidence type="ECO:0000256" key="11">
    <source>
        <dbReference type="ARBA" id="ARBA00022759"/>
    </source>
</evidence>
<keyword evidence="11 15" id="KW-0255">Endonuclease</keyword>
<evidence type="ECO:0000313" key="19">
    <source>
        <dbReference type="Proteomes" id="UP000029629"/>
    </source>
</evidence>
<dbReference type="GO" id="GO:0004525">
    <property type="term" value="F:ribonuclease III activity"/>
    <property type="evidence" value="ECO:0007669"/>
    <property type="project" value="UniProtKB-UniRule"/>
</dbReference>
<keyword evidence="7 15" id="KW-0507">mRNA processing</keyword>
<keyword evidence="6 15" id="KW-0698">rRNA processing</keyword>
<feature type="active site" evidence="15">
    <location>
        <position position="42"/>
    </location>
</feature>
<feature type="domain" description="DRBM" evidence="16">
    <location>
        <begin position="152"/>
        <end position="222"/>
    </location>
</feature>
<feature type="domain" description="RNase III" evidence="17">
    <location>
        <begin position="3"/>
        <end position="125"/>
    </location>
</feature>
<reference evidence="18 19" key="1">
    <citation type="submission" date="2014-07" db="EMBL/GenBank/DDBJ databases">
        <authorList>
            <person name="McCorrison J."/>
            <person name="Sanka R."/>
            <person name="Torralba M."/>
            <person name="Gillis M."/>
            <person name="Haft D.H."/>
            <person name="Methe B."/>
            <person name="Sutton G."/>
            <person name="Nelson K.E."/>
        </authorList>
    </citation>
    <scope>NUCLEOTIDE SEQUENCE [LARGE SCALE GENOMIC DNA]</scope>
    <source>
        <strain evidence="18 19">DNF00040</strain>
    </source>
</reference>
<dbReference type="SUPFAM" id="SSF54768">
    <property type="entry name" value="dsRNA-binding domain-like"/>
    <property type="match status" value="1"/>
</dbReference>
<keyword evidence="9 15" id="KW-0540">Nuclease</keyword>